<evidence type="ECO:0000313" key="4">
    <source>
        <dbReference type="Proteomes" id="UP000663873"/>
    </source>
</evidence>
<evidence type="ECO:0000313" key="3">
    <source>
        <dbReference type="EMBL" id="CAF5046471.1"/>
    </source>
</evidence>
<dbReference type="AlphaFoldDB" id="A0A821RPV7"/>
<dbReference type="Proteomes" id="UP000663848">
    <property type="component" value="Unassembled WGS sequence"/>
</dbReference>
<feature type="non-terminal residue" evidence="2">
    <location>
        <position position="1"/>
    </location>
</feature>
<dbReference type="EMBL" id="CAJOBR010049132">
    <property type="protein sequence ID" value="CAF5046471.1"/>
    <property type="molecule type" value="Genomic_DNA"/>
</dbReference>
<protein>
    <submittedName>
        <fullName evidence="2">Uncharacterized protein</fullName>
    </submittedName>
</protein>
<dbReference type="Proteomes" id="UP000663873">
    <property type="component" value="Unassembled WGS sequence"/>
</dbReference>
<feature type="region of interest" description="Disordered" evidence="1">
    <location>
        <begin position="1"/>
        <end position="26"/>
    </location>
</feature>
<evidence type="ECO:0000256" key="1">
    <source>
        <dbReference type="SAM" id="MobiDB-lite"/>
    </source>
</evidence>
<gene>
    <name evidence="3" type="ORF">QYT958_LOCUS41774</name>
    <name evidence="2" type="ORF">UJA718_LOCUS43095</name>
</gene>
<reference evidence="2" key="1">
    <citation type="submission" date="2021-02" db="EMBL/GenBank/DDBJ databases">
        <authorList>
            <person name="Nowell W R."/>
        </authorList>
    </citation>
    <scope>NUCLEOTIDE SEQUENCE</scope>
</reference>
<proteinExistence type="predicted"/>
<feature type="compositionally biased region" description="Low complexity" evidence="1">
    <location>
        <begin position="15"/>
        <end position="26"/>
    </location>
</feature>
<name>A0A821RPV7_9BILA</name>
<keyword evidence="4" id="KW-1185">Reference proteome</keyword>
<accession>A0A821RPV7</accession>
<organism evidence="2 4">
    <name type="scientific">Rotaria socialis</name>
    <dbReference type="NCBI Taxonomy" id="392032"/>
    <lineage>
        <taxon>Eukaryota</taxon>
        <taxon>Metazoa</taxon>
        <taxon>Spiralia</taxon>
        <taxon>Gnathifera</taxon>
        <taxon>Rotifera</taxon>
        <taxon>Eurotatoria</taxon>
        <taxon>Bdelloidea</taxon>
        <taxon>Philodinida</taxon>
        <taxon>Philodinidae</taxon>
        <taxon>Rotaria</taxon>
    </lineage>
</organism>
<dbReference type="EMBL" id="CAJOBP010058300">
    <property type="protein sequence ID" value="CAF4841974.1"/>
    <property type="molecule type" value="Genomic_DNA"/>
</dbReference>
<evidence type="ECO:0000313" key="2">
    <source>
        <dbReference type="EMBL" id="CAF4841974.1"/>
    </source>
</evidence>
<feature type="non-terminal residue" evidence="2">
    <location>
        <position position="87"/>
    </location>
</feature>
<sequence length="87" mass="9541">TLSEKFGSTAVPRVSGTQSSGSSSGRTGISFPYFTGFNMIPMHPWSSIGNYPNIDGLMRITNVTFAFFNDICLRRDIAIQVSQNNDD</sequence>
<comment type="caution">
    <text evidence="2">The sequence shown here is derived from an EMBL/GenBank/DDBJ whole genome shotgun (WGS) entry which is preliminary data.</text>
</comment>